<comment type="caution">
    <text evidence="1">The sequence shown here is derived from an EMBL/GenBank/DDBJ whole genome shotgun (WGS) entry which is preliminary data.</text>
</comment>
<evidence type="ECO:0008006" key="3">
    <source>
        <dbReference type="Google" id="ProtNLM"/>
    </source>
</evidence>
<protein>
    <recommendedName>
        <fullName evidence="3">Protein kinase domain-containing protein</fullName>
    </recommendedName>
</protein>
<dbReference type="EMBL" id="BPQB01000041">
    <property type="protein sequence ID" value="GJE94567.1"/>
    <property type="molecule type" value="Genomic_DNA"/>
</dbReference>
<evidence type="ECO:0000313" key="2">
    <source>
        <dbReference type="Proteomes" id="UP000703269"/>
    </source>
</evidence>
<dbReference type="AlphaFoldDB" id="A0A9P3GF63"/>
<sequence length="341" mass="39071">MDTTDVDTFDMDKGMETALYSTLEIYHSYPEKNPFEITPPIFGLVPFARDYDSLDTPKLHEAAREIMRRTGINVLFQMNGRYPFTTVQRDEEKMEANPGPFTGYSTPSPLLNTMLPDDAEFVQQLNPDGNVPIFVVRIGGELRLLKIYPSVDVNRRSPRYDEPEDEEPDPTALFAREREAYAHLLHYGVCDKGIVPRCHGWATLSAAHIESVARLAPELTYCGSGTLDDIKKQAKKGLWPNAIILEYFPDAQVLHSRNVTYDIAEKTLRALYEIHAAYVLQGDIRGWNTLLLPDGRVVWIDFNFAMCASDQRLTRFQLFIEFETGWYSLYREMLPNKRIGM</sequence>
<reference evidence="1 2" key="1">
    <citation type="submission" date="2021-08" db="EMBL/GenBank/DDBJ databases">
        <title>Draft Genome Sequence of Phanerochaete sordida strain YK-624.</title>
        <authorList>
            <person name="Mori T."/>
            <person name="Dohra H."/>
            <person name="Suzuki T."/>
            <person name="Kawagishi H."/>
            <person name="Hirai H."/>
        </authorList>
    </citation>
    <scope>NUCLEOTIDE SEQUENCE [LARGE SCALE GENOMIC DNA]</scope>
    <source>
        <strain evidence="1 2">YK-624</strain>
    </source>
</reference>
<dbReference type="Proteomes" id="UP000703269">
    <property type="component" value="Unassembled WGS sequence"/>
</dbReference>
<dbReference type="SUPFAM" id="SSF56112">
    <property type="entry name" value="Protein kinase-like (PK-like)"/>
    <property type="match status" value="1"/>
</dbReference>
<gene>
    <name evidence="1" type="ORF">PsYK624_107370</name>
</gene>
<name>A0A9P3GF63_9APHY</name>
<proteinExistence type="predicted"/>
<dbReference type="OrthoDB" id="2731187at2759"/>
<accession>A0A9P3GF63</accession>
<organism evidence="1 2">
    <name type="scientific">Phanerochaete sordida</name>
    <dbReference type="NCBI Taxonomy" id="48140"/>
    <lineage>
        <taxon>Eukaryota</taxon>
        <taxon>Fungi</taxon>
        <taxon>Dikarya</taxon>
        <taxon>Basidiomycota</taxon>
        <taxon>Agaricomycotina</taxon>
        <taxon>Agaricomycetes</taxon>
        <taxon>Polyporales</taxon>
        <taxon>Phanerochaetaceae</taxon>
        <taxon>Phanerochaete</taxon>
    </lineage>
</organism>
<dbReference type="InterPro" id="IPR011009">
    <property type="entry name" value="Kinase-like_dom_sf"/>
</dbReference>
<evidence type="ECO:0000313" key="1">
    <source>
        <dbReference type="EMBL" id="GJE94567.1"/>
    </source>
</evidence>
<keyword evidence="2" id="KW-1185">Reference proteome</keyword>